<keyword evidence="1" id="KW-1133">Transmembrane helix</keyword>
<feature type="transmembrane region" description="Helical" evidence="1">
    <location>
        <begin position="12"/>
        <end position="31"/>
    </location>
</feature>
<dbReference type="EMBL" id="JAGGOB010000051">
    <property type="protein sequence ID" value="MBT2331445.1"/>
    <property type="molecule type" value="Genomic_DNA"/>
</dbReference>
<organism evidence="2 3">
    <name type="scientific">Pseudomonas fluorescens</name>
    <dbReference type="NCBI Taxonomy" id="294"/>
    <lineage>
        <taxon>Bacteria</taxon>
        <taxon>Pseudomonadati</taxon>
        <taxon>Pseudomonadota</taxon>
        <taxon>Gammaproteobacteria</taxon>
        <taxon>Pseudomonadales</taxon>
        <taxon>Pseudomonadaceae</taxon>
        <taxon>Pseudomonas</taxon>
    </lineage>
</organism>
<evidence type="ECO:0000313" key="2">
    <source>
        <dbReference type="EMBL" id="MBT2331445.1"/>
    </source>
</evidence>
<gene>
    <name evidence="2" type="ORF">J7E47_22260</name>
</gene>
<evidence type="ECO:0000313" key="3">
    <source>
        <dbReference type="Proteomes" id="UP000692896"/>
    </source>
</evidence>
<accession>A0A944DSK8</accession>
<keyword evidence="1" id="KW-0812">Transmembrane</keyword>
<dbReference type="RefSeq" id="WP_214912238.1">
    <property type="nucleotide sequence ID" value="NZ_JAGGNX010000009.1"/>
</dbReference>
<dbReference type="AlphaFoldDB" id="A0A944DSK8"/>
<sequence length="130" mass="14969">MTKKQLTKNSKNSVYLPSFLTWIFGLIYFYVCLFREAIAEHFSRCFDVLCLLIISNRLILKAKLSIIQDLAFFQQCYQTARHWCGKGKSAPKIHTLLFGRIQLTFHVNITILDLSVFPGPHAEVIRSGDT</sequence>
<reference evidence="2" key="1">
    <citation type="submission" date="2021-03" db="EMBL/GenBank/DDBJ databases">
        <title>Genomic analysis provides insights into the functional capacity of soil bacteria communities inhabiting an altitudinal gradient in the Atacama Desert.</title>
        <authorList>
            <person name="Gonzalez M."/>
            <person name="Maldonado J."/>
            <person name="Maza F."/>
            <person name="Hodar C."/>
            <person name="Cortes M."/>
            <person name="Palma R."/>
            <person name="Andreani C."/>
            <person name="Gaete A."/>
            <person name="Vasquez-Dean J."/>
            <person name="Acuna V."/>
            <person name="Aguado M."/>
            <person name="Mandakovic D."/>
            <person name="Latorre M."/>
            <person name="Orellana A."/>
            <person name="Gutierrez R."/>
            <person name="Montecino M."/>
            <person name="Allende M."/>
            <person name="Maass A."/>
            <person name="Cambiazo V."/>
        </authorList>
    </citation>
    <scope>NUCLEOTIDE SEQUENCE</scope>
    <source>
        <strain evidence="2">ISL-25</strain>
    </source>
</reference>
<protein>
    <submittedName>
        <fullName evidence="2">Uncharacterized protein</fullName>
    </submittedName>
</protein>
<comment type="caution">
    <text evidence="2">The sequence shown here is derived from an EMBL/GenBank/DDBJ whole genome shotgun (WGS) entry which is preliminary data.</text>
</comment>
<evidence type="ECO:0000256" key="1">
    <source>
        <dbReference type="SAM" id="Phobius"/>
    </source>
</evidence>
<name>A0A944DSK8_PSEFL</name>
<proteinExistence type="predicted"/>
<keyword evidence="1" id="KW-0472">Membrane</keyword>
<dbReference type="Proteomes" id="UP000692896">
    <property type="component" value="Unassembled WGS sequence"/>
</dbReference>